<evidence type="ECO:0000259" key="2">
    <source>
        <dbReference type="PROSITE" id="PS50887"/>
    </source>
</evidence>
<sequence length="676" mass="79271">MRYIQVLEEILPKVFDEVEQDILNEDKTASFIKNKKLLKQLIDEQKDLITEYLKSFPESSQLNREKIKQLYHRMEIPYIIVSRNIELIKTRLLERVSIEKEINSKEFLLQLKEYIEQLENIIAKEYIKNEIYQLENIENSVFKEFLLYKAHIPYIKKIVKAIKEDKLDEFPLEDAKSCDFQKYLFYPESIMACMDANLCRYIENLHSIIHEMANSFFVFYMNRKYKDAYIAFKEFSNNIFKLAKVLSELYFSTYADAETNLFKLTKYMEEIFDRGILFLIDVKNLRGLNKIYSESKVNKILKQIDNTLHEYLKDKRKNFLYVKGSTANFYMFAVDIDNKKLEKTVQDIKKLVEKSYRLNGHSTDIKVTISAMELDKYSENTYEDLVKILHHLKEKAKSTSNSVYIVVSEEDKEEIRQWLNKIYRDSAYIKSKLDKKEVDVVFQPIYDVVSKQIKHLEVLARIKDSEDKLIPAGVFIDLIYDFGLISQLDSTVLEKVLEKKGFIKKVSDSLFLNISSESLTSKEFLENLSVFLDSMKDFYITFEITEQRLIEDISILKDIHMENKKIHIAIDDFGTGYSSLRVVADLAEKGILDVVKIDGTLIKEIAHRKFIKKVVKAISSMSQNLGVETVAEFVENDSILEVLGEVGIKNAQGYYLSKPKKIEELIIEKQNLKAFI</sequence>
<dbReference type="PROSITE" id="PS50887">
    <property type="entry name" value="GGDEF"/>
    <property type="match status" value="1"/>
</dbReference>
<gene>
    <name evidence="3" type="ORF">SAMN06265182_1340</name>
</gene>
<dbReference type="PROSITE" id="PS50883">
    <property type="entry name" value="EAL"/>
    <property type="match status" value="1"/>
</dbReference>
<dbReference type="Proteomes" id="UP000219036">
    <property type="component" value="Unassembled WGS sequence"/>
</dbReference>
<dbReference type="SUPFAM" id="SSF55073">
    <property type="entry name" value="Nucleotide cyclase"/>
    <property type="match status" value="1"/>
</dbReference>
<dbReference type="CDD" id="cd01948">
    <property type="entry name" value="EAL"/>
    <property type="match status" value="1"/>
</dbReference>
<dbReference type="InterPro" id="IPR029787">
    <property type="entry name" value="Nucleotide_cyclase"/>
</dbReference>
<dbReference type="InterPro" id="IPR043128">
    <property type="entry name" value="Rev_trsase/Diguanyl_cyclase"/>
</dbReference>
<dbReference type="SUPFAM" id="SSF141868">
    <property type="entry name" value="EAL domain-like"/>
    <property type="match status" value="1"/>
</dbReference>
<dbReference type="GO" id="GO:0071111">
    <property type="term" value="F:cyclic-guanylate-specific phosphodiesterase activity"/>
    <property type="evidence" value="ECO:0007669"/>
    <property type="project" value="InterPro"/>
</dbReference>
<dbReference type="SMART" id="SM00052">
    <property type="entry name" value="EAL"/>
    <property type="match status" value="1"/>
</dbReference>
<dbReference type="AlphaFoldDB" id="A0A285NGB7"/>
<dbReference type="Gene3D" id="3.20.20.450">
    <property type="entry name" value="EAL domain"/>
    <property type="match status" value="1"/>
</dbReference>
<feature type="domain" description="GGDEF" evidence="2">
    <location>
        <begin position="273"/>
        <end position="409"/>
    </location>
</feature>
<evidence type="ECO:0000259" key="1">
    <source>
        <dbReference type="PROSITE" id="PS50883"/>
    </source>
</evidence>
<dbReference type="PANTHER" id="PTHR33121:SF70">
    <property type="entry name" value="SIGNALING PROTEIN YKOW"/>
    <property type="match status" value="1"/>
</dbReference>
<dbReference type="Gene3D" id="3.30.70.270">
    <property type="match status" value="1"/>
</dbReference>
<name>A0A285NGB7_9AQUI</name>
<dbReference type="Pfam" id="PF00563">
    <property type="entry name" value="EAL"/>
    <property type="match status" value="1"/>
</dbReference>
<dbReference type="InterPro" id="IPR035919">
    <property type="entry name" value="EAL_sf"/>
</dbReference>
<proteinExistence type="predicted"/>
<dbReference type="PANTHER" id="PTHR33121">
    <property type="entry name" value="CYCLIC DI-GMP PHOSPHODIESTERASE PDEF"/>
    <property type="match status" value="1"/>
</dbReference>
<dbReference type="InterPro" id="IPR001633">
    <property type="entry name" value="EAL_dom"/>
</dbReference>
<dbReference type="OrthoDB" id="7057390at2"/>
<dbReference type="RefSeq" id="WP_097000508.1">
    <property type="nucleotide sequence ID" value="NZ_OBEI01000005.1"/>
</dbReference>
<organism evidence="3 4">
    <name type="scientific">Persephonella hydrogeniphila</name>
    <dbReference type="NCBI Taxonomy" id="198703"/>
    <lineage>
        <taxon>Bacteria</taxon>
        <taxon>Pseudomonadati</taxon>
        <taxon>Aquificota</taxon>
        <taxon>Aquificia</taxon>
        <taxon>Aquificales</taxon>
        <taxon>Hydrogenothermaceae</taxon>
        <taxon>Persephonella</taxon>
    </lineage>
</organism>
<dbReference type="InterPro" id="IPR000160">
    <property type="entry name" value="GGDEF_dom"/>
</dbReference>
<dbReference type="InterPro" id="IPR050706">
    <property type="entry name" value="Cyclic-di-GMP_PDE-like"/>
</dbReference>
<evidence type="ECO:0000313" key="4">
    <source>
        <dbReference type="Proteomes" id="UP000219036"/>
    </source>
</evidence>
<dbReference type="EMBL" id="OBEI01000005">
    <property type="protein sequence ID" value="SNZ08552.1"/>
    <property type="molecule type" value="Genomic_DNA"/>
</dbReference>
<protein>
    <submittedName>
        <fullName evidence="3">EAL domain, c-di-GMP-specific phosphodiesterase class I (Or its enzymatically inactive variant)</fullName>
    </submittedName>
</protein>
<feature type="domain" description="EAL" evidence="1">
    <location>
        <begin position="422"/>
        <end position="673"/>
    </location>
</feature>
<evidence type="ECO:0000313" key="3">
    <source>
        <dbReference type="EMBL" id="SNZ08552.1"/>
    </source>
</evidence>
<reference evidence="4" key="1">
    <citation type="submission" date="2017-09" db="EMBL/GenBank/DDBJ databases">
        <authorList>
            <person name="Varghese N."/>
            <person name="Submissions S."/>
        </authorList>
    </citation>
    <scope>NUCLEOTIDE SEQUENCE [LARGE SCALE GENOMIC DNA]</scope>
    <source>
        <strain evidence="4">DSM 15103</strain>
    </source>
</reference>
<accession>A0A285NGB7</accession>
<keyword evidence="4" id="KW-1185">Reference proteome</keyword>